<dbReference type="Proteomes" id="UP000886841">
    <property type="component" value="Unassembled WGS sequence"/>
</dbReference>
<dbReference type="InterPro" id="IPR043504">
    <property type="entry name" value="Peptidase_S1_PA_chymotrypsin"/>
</dbReference>
<dbReference type="AlphaFoldDB" id="A0A9D1JEN1"/>
<proteinExistence type="inferred from homology"/>
<feature type="region of interest" description="Disordered" evidence="4">
    <location>
        <begin position="73"/>
        <end position="99"/>
    </location>
</feature>
<comment type="similarity">
    <text evidence="1">Belongs to the peptidase S1C family.</text>
</comment>
<evidence type="ECO:0000313" key="8">
    <source>
        <dbReference type="Proteomes" id="UP000886841"/>
    </source>
</evidence>
<dbReference type="SUPFAM" id="SSF50494">
    <property type="entry name" value="Trypsin-like serine proteases"/>
    <property type="match status" value="1"/>
</dbReference>
<feature type="region of interest" description="Disordered" evidence="4">
    <location>
        <begin position="1"/>
        <end position="24"/>
    </location>
</feature>
<reference evidence="7" key="1">
    <citation type="submission" date="2020-10" db="EMBL/GenBank/DDBJ databases">
        <authorList>
            <person name="Gilroy R."/>
        </authorList>
    </citation>
    <scope>NUCLEOTIDE SEQUENCE</scope>
    <source>
        <strain evidence="7">ChiSxjej1B13-7041</strain>
    </source>
</reference>
<keyword evidence="5" id="KW-0472">Membrane</keyword>
<dbReference type="GO" id="GO:0006515">
    <property type="term" value="P:protein quality control for misfolded or incompletely synthesized proteins"/>
    <property type="evidence" value="ECO:0007669"/>
    <property type="project" value="TreeGrafter"/>
</dbReference>
<gene>
    <name evidence="7" type="ORF">IAB98_01335</name>
</gene>
<dbReference type="Gene3D" id="2.40.10.10">
    <property type="entry name" value="Trypsin-like serine proteases"/>
    <property type="match status" value="2"/>
</dbReference>
<sequence length="428" mass="46325">MDEEKKNSPAGDNGQENPEEESYHFIREMIKPKPLDKKKIGIRIGQLAGGGAIFGLAAAVVFALVAPSLSSQEEPDKVDIQVPTETPTPTPEAEATPTPQAQIQQELGVEEYKEMNHQLRQVAQEAQKSLVTVKGITSITDWFDTYESQRQVSGVIIAENGGELYILTEYRGVEQVDRIQVVFYDESMVDARYLKDDPQTGLAILKVPVSSLASQTRELIQVATLGNSNTILQGEPVLALGSPMGYGNSLSFGNITSVNNRYTVVDHEYGLLATDILGTSEGSGVLLNLEGEIVGIIKQISSEEGEQATVTGLPVTQLSDLLETLTNNGDLLYVGIRGQEVTETISEKTGMPVGVYVESVETDSPAMAAGIQPGDVLTKLGGETIRSPRQYQERLKKYKAGQKMSVTGMRKGNEGYVEIVFDVTVGVL</sequence>
<keyword evidence="5" id="KW-1133">Transmembrane helix</keyword>
<feature type="domain" description="PDZ" evidence="6">
    <location>
        <begin position="332"/>
        <end position="412"/>
    </location>
</feature>
<keyword evidence="5" id="KW-0812">Transmembrane</keyword>
<dbReference type="PANTHER" id="PTHR22939">
    <property type="entry name" value="SERINE PROTEASE FAMILY S1C HTRA-RELATED"/>
    <property type="match status" value="1"/>
</dbReference>
<dbReference type="SUPFAM" id="SSF50156">
    <property type="entry name" value="PDZ domain-like"/>
    <property type="match status" value="1"/>
</dbReference>
<dbReference type="InterPro" id="IPR009003">
    <property type="entry name" value="Peptidase_S1_PA"/>
</dbReference>
<feature type="compositionally biased region" description="Low complexity" evidence="4">
    <location>
        <begin position="83"/>
        <end position="99"/>
    </location>
</feature>
<dbReference type="InterPro" id="IPR001940">
    <property type="entry name" value="Peptidase_S1C"/>
</dbReference>
<protein>
    <submittedName>
        <fullName evidence="7">Trypsin-like peptidase domain-containing protein</fullName>
    </submittedName>
</protein>
<feature type="transmembrane region" description="Helical" evidence="5">
    <location>
        <begin position="47"/>
        <end position="66"/>
    </location>
</feature>
<evidence type="ECO:0000256" key="1">
    <source>
        <dbReference type="ARBA" id="ARBA00010541"/>
    </source>
</evidence>
<dbReference type="PANTHER" id="PTHR22939:SF129">
    <property type="entry name" value="SERINE PROTEASE HTRA2, MITOCHONDRIAL"/>
    <property type="match status" value="1"/>
</dbReference>
<dbReference type="Gene3D" id="2.30.42.10">
    <property type="match status" value="1"/>
</dbReference>
<dbReference type="PRINTS" id="PR00834">
    <property type="entry name" value="PROTEASES2C"/>
</dbReference>
<reference evidence="7" key="2">
    <citation type="journal article" date="2021" name="PeerJ">
        <title>Extensive microbial diversity within the chicken gut microbiome revealed by metagenomics and culture.</title>
        <authorList>
            <person name="Gilroy R."/>
            <person name="Ravi A."/>
            <person name="Getino M."/>
            <person name="Pursley I."/>
            <person name="Horton D.L."/>
            <person name="Alikhan N.F."/>
            <person name="Baker D."/>
            <person name="Gharbi K."/>
            <person name="Hall N."/>
            <person name="Watson M."/>
            <person name="Adriaenssens E.M."/>
            <person name="Foster-Nyarko E."/>
            <person name="Jarju S."/>
            <person name="Secka A."/>
            <person name="Antonio M."/>
            <person name="Oren A."/>
            <person name="Chaudhuri R.R."/>
            <person name="La Ragione R."/>
            <person name="Hildebrand F."/>
            <person name="Pallen M.J."/>
        </authorList>
    </citation>
    <scope>NUCLEOTIDE SEQUENCE</scope>
    <source>
        <strain evidence="7">ChiSxjej1B13-7041</strain>
    </source>
</reference>
<dbReference type="GO" id="GO:0004252">
    <property type="term" value="F:serine-type endopeptidase activity"/>
    <property type="evidence" value="ECO:0007669"/>
    <property type="project" value="InterPro"/>
</dbReference>
<accession>A0A9D1JEN1</accession>
<evidence type="ECO:0000313" key="7">
    <source>
        <dbReference type="EMBL" id="HIR92049.1"/>
    </source>
</evidence>
<evidence type="ECO:0000259" key="6">
    <source>
        <dbReference type="SMART" id="SM00228"/>
    </source>
</evidence>
<evidence type="ECO:0000256" key="3">
    <source>
        <dbReference type="ARBA" id="ARBA00022801"/>
    </source>
</evidence>
<dbReference type="SMART" id="SM00228">
    <property type="entry name" value="PDZ"/>
    <property type="match status" value="1"/>
</dbReference>
<dbReference type="InterPro" id="IPR036034">
    <property type="entry name" value="PDZ_sf"/>
</dbReference>
<evidence type="ECO:0000256" key="4">
    <source>
        <dbReference type="SAM" id="MobiDB-lite"/>
    </source>
</evidence>
<keyword evidence="3" id="KW-0378">Hydrolase</keyword>
<organism evidence="7 8">
    <name type="scientific">Candidatus Egerieimonas intestinavium</name>
    <dbReference type="NCBI Taxonomy" id="2840777"/>
    <lineage>
        <taxon>Bacteria</taxon>
        <taxon>Bacillati</taxon>
        <taxon>Bacillota</taxon>
        <taxon>Clostridia</taxon>
        <taxon>Lachnospirales</taxon>
        <taxon>Lachnospiraceae</taxon>
        <taxon>Lachnospiraceae incertae sedis</taxon>
        <taxon>Candidatus Egerieimonas</taxon>
    </lineage>
</organism>
<evidence type="ECO:0000256" key="2">
    <source>
        <dbReference type="ARBA" id="ARBA00022670"/>
    </source>
</evidence>
<name>A0A9D1JEN1_9FIRM</name>
<dbReference type="EMBL" id="DVHU01000012">
    <property type="protein sequence ID" value="HIR92049.1"/>
    <property type="molecule type" value="Genomic_DNA"/>
</dbReference>
<comment type="caution">
    <text evidence="7">The sequence shown here is derived from an EMBL/GenBank/DDBJ whole genome shotgun (WGS) entry which is preliminary data.</text>
</comment>
<dbReference type="Pfam" id="PF13180">
    <property type="entry name" value="PDZ_2"/>
    <property type="match status" value="1"/>
</dbReference>
<dbReference type="Pfam" id="PF13365">
    <property type="entry name" value="Trypsin_2"/>
    <property type="match status" value="1"/>
</dbReference>
<dbReference type="InterPro" id="IPR001478">
    <property type="entry name" value="PDZ"/>
</dbReference>
<keyword evidence="2" id="KW-0645">Protease</keyword>
<evidence type="ECO:0000256" key="5">
    <source>
        <dbReference type="SAM" id="Phobius"/>
    </source>
</evidence>
<dbReference type="GO" id="GO:0042597">
    <property type="term" value="C:periplasmic space"/>
    <property type="evidence" value="ECO:0007669"/>
    <property type="project" value="TreeGrafter"/>
</dbReference>